<evidence type="ECO:0000313" key="1">
    <source>
        <dbReference type="EMBL" id="TQF16806.1"/>
    </source>
</evidence>
<protein>
    <submittedName>
        <fullName evidence="1">Uncharacterized protein</fullName>
    </submittedName>
</protein>
<reference evidence="1 2" key="1">
    <citation type="submission" date="2019-06" db="EMBL/GenBank/DDBJ databases">
        <authorList>
            <person name="Livingstone P."/>
            <person name="Whitworth D."/>
        </authorList>
    </citation>
    <scope>NUCLEOTIDE SEQUENCE [LARGE SCALE GENOMIC DNA]</scope>
    <source>
        <strain evidence="1 2">AM401</strain>
    </source>
</reference>
<name>A0A540X6B7_9BACT</name>
<proteinExistence type="predicted"/>
<dbReference type="OrthoDB" id="9927533at2"/>
<organism evidence="1 2">
    <name type="scientific">Myxococcus llanfairpwllgwyngyllgogerychwyrndrobwllllantysiliogogogochensis</name>
    <dbReference type="NCBI Taxonomy" id="2590453"/>
    <lineage>
        <taxon>Bacteria</taxon>
        <taxon>Pseudomonadati</taxon>
        <taxon>Myxococcota</taxon>
        <taxon>Myxococcia</taxon>
        <taxon>Myxococcales</taxon>
        <taxon>Cystobacterineae</taxon>
        <taxon>Myxococcaceae</taxon>
        <taxon>Myxococcus</taxon>
    </lineage>
</organism>
<dbReference type="EMBL" id="VIFM01000017">
    <property type="protein sequence ID" value="TQF16806.1"/>
    <property type="molecule type" value="Genomic_DNA"/>
</dbReference>
<sequence length="179" mass="18982">MPSKSAGASLKAINENIRAAYARRDRWAALAPEVFEALKGQIQKANQDAGPKSEGTLTLVIEQVPHWDDSRAYEVRFLGHDIGLVKGNGVPAGPVHAHGASLKIAPLVSGLIGASYTPSFLTVGEEHYGDAKPELALLGVFEPDEIARPKLLEELLDKTAARAAVDHWASGGTVRATGD</sequence>
<dbReference type="RefSeq" id="WP_141641543.1">
    <property type="nucleotide sequence ID" value="NZ_VIFM01000017.1"/>
</dbReference>
<dbReference type="Proteomes" id="UP000315369">
    <property type="component" value="Unassembled WGS sequence"/>
</dbReference>
<comment type="caution">
    <text evidence="1">The sequence shown here is derived from an EMBL/GenBank/DDBJ whole genome shotgun (WGS) entry which is preliminary data.</text>
</comment>
<keyword evidence="2" id="KW-1185">Reference proteome</keyword>
<evidence type="ECO:0000313" key="2">
    <source>
        <dbReference type="Proteomes" id="UP000315369"/>
    </source>
</evidence>
<gene>
    <name evidence="1" type="ORF">FJV41_06535</name>
</gene>
<accession>A0A540X6B7</accession>
<dbReference type="AlphaFoldDB" id="A0A540X6B7"/>